<feature type="transmembrane region" description="Helical" evidence="1">
    <location>
        <begin position="72"/>
        <end position="92"/>
    </location>
</feature>
<evidence type="ECO:0000313" key="3">
    <source>
        <dbReference type="WBParaSite" id="PTRK_0000531100.1"/>
    </source>
</evidence>
<organism evidence="2 3">
    <name type="scientific">Parastrongyloides trichosuri</name>
    <name type="common">Possum-specific nematode worm</name>
    <dbReference type="NCBI Taxonomy" id="131310"/>
    <lineage>
        <taxon>Eukaryota</taxon>
        <taxon>Metazoa</taxon>
        <taxon>Ecdysozoa</taxon>
        <taxon>Nematoda</taxon>
        <taxon>Chromadorea</taxon>
        <taxon>Rhabditida</taxon>
        <taxon>Tylenchina</taxon>
        <taxon>Panagrolaimomorpha</taxon>
        <taxon>Strongyloidoidea</taxon>
        <taxon>Strongyloididae</taxon>
        <taxon>Parastrongyloides</taxon>
    </lineage>
</organism>
<accession>A0A0N4ZCQ8</accession>
<keyword evidence="1" id="KW-0812">Transmembrane</keyword>
<name>A0A0N4ZCQ8_PARTI</name>
<dbReference type="Proteomes" id="UP000038045">
    <property type="component" value="Unplaced"/>
</dbReference>
<dbReference type="WBParaSite" id="PTRK_0000531100.1">
    <property type="protein sequence ID" value="PTRK_0000531100.1"/>
    <property type="gene ID" value="PTRK_0000531100"/>
</dbReference>
<keyword evidence="1" id="KW-0472">Membrane</keyword>
<proteinExistence type="predicted"/>
<dbReference type="AlphaFoldDB" id="A0A0N4ZCQ8"/>
<evidence type="ECO:0000313" key="2">
    <source>
        <dbReference type="Proteomes" id="UP000038045"/>
    </source>
</evidence>
<protein>
    <submittedName>
        <fullName evidence="3">Transmembrane protein</fullName>
    </submittedName>
</protein>
<sequence length="244" mass="27644">MVTDDFFISDLNFLEDRPNSELSDIDDSFEPGALYNAKRYSSSDELDKLSMCLSEASSEQEQKKKTSLASDIIQAQLALWTLVFSIFYSYAWQQHRKKFLMTIIFVVPTVVIVCCGISILLTNIIILGRLFTNTLSFEDILNNHRNELIEEEKCKEVKRKRTYSVDSCNSSVSSYASINTERDSLPTPSCIKHSSLTSLNYGPGTNSMDKNPSYYSNNGTTSRKLSYTATHYTCDDTTDMPKNN</sequence>
<keyword evidence="1" id="KW-1133">Transmembrane helix</keyword>
<evidence type="ECO:0000256" key="1">
    <source>
        <dbReference type="SAM" id="Phobius"/>
    </source>
</evidence>
<feature type="transmembrane region" description="Helical" evidence="1">
    <location>
        <begin position="99"/>
        <end position="126"/>
    </location>
</feature>
<keyword evidence="2" id="KW-1185">Reference proteome</keyword>
<reference evidence="3" key="1">
    <citation type="submission" date="2017-02" db="UniProtKB">
        <authorList>
            <consortium name="WormBaseParasite"/>
        </authorList>
    </citation>
    <scope>IDENTIFICATION</scope>
</reference>